<dbReference type="Proteomes" id="UP000596977">
    <property type="component" value="Unassembled WGS sequence"/>
</dbReference>
<organism evidence="2 3">
    <name type="scientific">Pelagibacterium lentulum</name>
    <dbReference type="NCBI Taxonomy" id="2029865"/>
    <lineage>
        <taxon>Bacteria</taxon>
        <taxon>Pseudomonadati</taxon>
        <taxon>Pseudomonadota</taxon>
        <taxon>Alphaproteobacteria</taxon>
        <taxon>Hyphomicrobiales</taxon>
        <taxon>Devosiaceae</taxon>
        <taxon>Pelagibacterium</taxon>
    </lineage>
</organism>
<accession>A0A916VW89</accession>
<dbReference type="EMBL" id="BMKB01000002">
    <property type="protein sequence ID" value="GGA43290.1"/>
    <property type="molecule type" value="Genomic_DNA"/>
</dbReference>
<dbReference type="SUPFAM" id="SSF53098">
    <property type="entry name" value="Ribonuclease H-like"/>
    <property type="match status" value="1"/>
</dbReference>
<dbReference type="Gene3D" id="3.30.420.10">
    <property type="entry name" value="Ribonuclease H-like superfamily/Ribonuclease H"/>
    <property type="match status" value="1"/>
</dbReference>
<dbReference type="PANTHER" id="PTHR46889:SF4">
    <property type="entry name" value="TRANSPOSASE INSO FOR INSERTION SEQUENCE ELEMENT IS911B-RELATED"/>
    <property type="match status" value="1"/>
</dbReference>
<proteinExistence type="predicted"/>
<sequence length="115" mass="13034">MAQSAIVLDLYSRRIVGWATSDRLKKDLAISALKRAIAIRRPSRRLLHHSDRGSEYCAYDYLAVLEENGVIASMSGKGNCYDNAMVETVFKTIKSELIWRTSFQSRARPNQLLAK</sequence>
<dbReference type="InterPro" id="IPR050900">
    <property type="entry name" value="Transposase_IS3/IS150/IS904"/>
</dbReference>
<protein>
    <recommendedName>
        <fullName evidence="1">Integrase catalytic domain-containing protein</fullName>
    </recommendedName>
</protein>
<dbReference type="InterPro" id="IPR012337">
    <property type="entry name" value="RNaseH-like_sf"/>
</dbReference>
<reference evidence="2 3" key="1">
    <citation type="journal article" date="2014" name="Int. J. Syst. Evol. Microbiol.">
        <title>Complete genome sequence of Corynebacterium casei LMG S-19264T (=DSM 44701T), isolated from a smear-ripened cheese.</title>
        <authorList>
            <consortium name="US DOE Joint Genome Institute (JGI-PGF)"/>
            <person name="Walter F."/>
            <person name="Albersmeier A."/>
            <person name="Kalinowski J."/>
            <person name="Ruckert C."/>
        </authorList>
    </citation>
    <scope>NUCLEOTIDE SEQUENCE [LARGE SCALE GENOMIC DNA]</scope>
    <source>
        <strain evidence="2 3">CGMCC 1.15896</strain>
    </source>
</reference>
<dbReference type="GO" id="GO:0003676">
    <property type="term" value="F:nucleic acid binding"/>
    <property type="evidence" value="ECO:0007669"/>
    <property type="project" value="InterPro"/>
</dbReference>
<dbReference type="InterPro" id="IPR001584">
    <property type="entry name" value="Integrase_cat-core"/>
</dbReference>
<evidence type="ECO:0000313" key="2">
    <source>
        <dbReference type="EMBL" id="GGA43290.1"/>
    </source>
</evidence>
<dbReference type="InterPro" id="IPR036397">
    <property type="entry name" value="RNaseH_sf"/>
</dbReference>
<dbReference type="PANTHER" id="PTHR46889">
    <property type="entry name" value="TRANSPOSASE INSF FOR INSERTION SEQUENCE IS3B-RELATED"/>
    <property type="match status" value="1"/>
</dbReference>
<dbReference type="GO" id="GO:0015074">
    <property type="term" value="P:DNA integration"/>
    <property type="evidence" value="ECO:0007669"/>
    <property type="project" value="InterPro"/>
</dbReference>
<name>A0A916VW89_9HYPH</name>
<gene>
    <name evidence="2" type="ORF">GCM10011499_11080</name>
</gene>
<evidence type="ECO:0000259" key="1">
    <source>
        <dbReference type="PROSITE" id="PS50994"/>
    </source>
</evidence>
<evidence type="ECO:0000313" key="3">
    <source>
        <dbReference type="Proteomes" id="UP000596977"/>
    </source>
</evidence>
<dbReference type="AlphaFoldDB" id="A0A916VW89"/>
<dbReference type="Pfam" id="PF00665">
    <property type="entry name" value="rve"/>
    <property type="match status" value="1"/>
</dbReference>
<comment type="caution">
    <text evidence="2">The sequence shown here is derived from an EMBL/GenBank/DDBJ whole genome shotgun (WGS) entry which is preliminary data.</text>
</comment>
<dbReference type="PROSITE" id="PS50994">
    <property type="entry name" value="INTEGRASE"/>
    <property type="match status" value="1"/>
</dbReference>
<keyword evidence="3" id="KW-1185">Reference proteome</keyword>
<feature type="domain" description="Integrase catalytic" evidence="1">
    <location>
        <begin position="1"/>
        <end position="115"/>
    </location>
</feature>